<dbReference type="Proteomes" id="UP000530928">
    <property type="component" value="Unassembled WGS sequence"/>
</dbReference>
<evidence type="ECO:0000313" key="3">
    <source>
        <dbReference type="Proteomes" id="UP000530928"/>
    </source>
</evidence>
<keyword evidence="1" id="KW-0732">Signal</keyword>
<name>A0A7W0CGP9_9ACTN</name>
<reference evidence="2 3" key="1">
    <citation type="submission" date="2020-07" db="EMBL/GenBank/DDBJ databases">
        <title>Genomic Encyclopedia of Type Strains, Phase IV (KMG-IV): sequencing the most valuable type-strain genomes for metagenomic binning, comparative biology and taxonomic classification.</title>
        <authorList>
            <person name="Goeker M."/>
        </authorList>
    </citation>
    <scope>NUCLEOTIDE SEQUENCE [LARGE SCALE GENOMIC DNA]</scope>
    <source>
        <strain evidence="2 3">DSM 45533</strain>
    </source>
</reference>
<evidence type="ECO:0000313" key="2">
    <source>
        <dbReference type="EMBL" id="MBA2890672.1"/>
    </source>
</evidence>
<dbReference type="AlphaFoldDB" id="A0A7W0CGP9"/>
<evidence type="ECO:0000256" key="1">
    <source>
        <dbReference type="SAM" id="SignalP"/>
    </source>
</evidence>
<dbReference type="EMBL" id="JACDUR010000002">
    <property type="protein sequence ID" value="MBA2890672.1"/>
    <property type="molecule type" value="Genomic_DNA"/>
</dbReference>
<feature type="signal peptide" evidence="1">
    <location>
        <begin position="1"/>
        <end position="24"/>
    </location>
</feature>
<dbReference type="RefSeq" id="WP_181609469.1">
    <property type="nucleotide sequence ID" value="NZ_BAABAM010000006.1"/>
</dbReference>
<comment type="caution">
    <text evidence="2">The sequence shown here is derived from an EMBL/GenBank/DDBJ whole genome shotgun (WGS) entry which is preliminary data.</text>
</comment>
<proteinExistence type="predicted"/>
<accession>A0A7W0CGP9</accession>
<feature type="chain" id="PRO_5031069952" description="Porin" evidence="1">
    <location>
        <begin position="25"/>
        <end position="52"/>
    </location>
</feature>
<sequence>MRKPLTVALAAAAVLAGVQSPAAAKLEPIKIYCPKVVFDYPCDMYWTDDPTP</sequence>
<evidence type="ECO:0008006" key="4">
    <source>
        <dbReference type="Google" id="ProtNLM"/>
    </source>
</evidence>
<organism evidence="2 3">
    <name type="scientific">Nonomuraea soli</name>
    <dbReference type="NCBI Taxonomy" id="1032476"/>
    <lineage>
        <taxon>Bacteria</taxon>
        <taxon>Bacillati</taxon>
        <taxon>Actinomycetota</taxon>
        <taxon>Actinomycetes</taxon>
        <taxon>Streptosporangiales</taxon>
        <taxon>Streptosporangiaceae</taxon>
        <taxon>Nonomuraea</taxon>
    </lineage>
</organism>
<keyword evidence="3" id="KW-1185">Reference proteome</keyword>
<protein>
    <recommendedName>
        <fullName evidence="4">Porin</fullName>
    </recommendedName>
</protein>
<gene>
    <name evidence="2" type="ORF">HNR30_002013</name>
</gene>